<evidence type="ECO:0000313" key="5">
    <source>
        <dbReference type="Proteomes" id="UP001197974"/>
    </source>
</evidence>
<evidence type="ECO:0000256" key="2">
    <source>
        <dbReference type="ARBA" id="ARBA00022840"/>
    </source>
</evidence>
<sequence>MIHIDHVSKQFGKKSVLKEISCSVNQGEIFGLLGPSGSGKTTLVKLIMGMEKQDQGTIKIDGLTVPNLKISKTVGFMSQSDALYEDLTAFENLVFFASLYGMKRKHAKERISIVMDLVGLFNDIYTKVSAYSGGMKRRLSLAISLLHEPNILILDEPTVGIDPLMRKTIWEELNQLRKNGACILLTTHVMDEAEKCTKIAMLRDGHLLTVGTPEQIKQQEKVSSIEEAFLSLGGK</sequence>
<dbReference type="InterPro" id="IPR003593">
    <property type="entry name" value="AAA+_ATPase"/>
</dbReference>
<keyword evidence="1" id="KW-0547">Nucleotide-binding</keyword>
<dbReference type="InterPro" id="IPR003439">
    <property type="entry name" value="ABC_transporter-like_ATP-bd"/>
</dbReference>
<dbReference type="Gene3D" id="3.40.50.300">
    <property type="entry name" value="P-loop containing nucleotide triphosphate hydrolases"/>
    <property type="match status" value="1"/>
</dbReference>
<feature type="domain" description="ABC transporter" evidence="3">
    <location>
        <begin position="2"/>
        <end position="229"/>
    </location>
</feature>
<dbReference type="PANTHER" id="PTHR43038:SF3">
    <property type="entry name" value="ABC TRANSPORTER G FAMILY MEMBER 20 ISOFORM X1"/>
    <property type="match status" value="1"/>
</dbReference>
<evidence type="ECO:0000313" key="4">
    <source>
        <dbReference type="EMBL" id="WLR43282.1"/>
    </source>
</evidence>
<dbReference type="GO" id="GO:0005524">
    <property type="term" value="F:ATP binding"/>
    <property type="evidence" value="ECO:0007669"/>
    <property type="project" value="UniProtKB-KW"/>
</dbReference>
<keyword evidence="5" id="KW-1185">Reference proteome</keyword>
<name>A0ABY9JV47_9BACI</name>
<dbReference type="PROSITE" id="PS00211">
    <property type="entry name" value="ABC_TRANSPORTER_1"/>
    <property type="match status" value="1"/>
</dbReference>
<dbReference type="InterPro" id="IPR027417">
    <property type="entry name" value="P-loop_NTPase"/>
</dbReference>
<protein>
    <submittedName>
        <fullName evidence="4">ABC transporter ATP-binding protein</fullName>
    </submittedName>
</protein>
<dbReference type="Pfam" id="PF00005">
    <property type="entry name" value="ABC_tran"/>
    <property type="match status" value="1"/>
</dbReference>
<dbReference type="PROSITE" id="PS50893">
    <property type="entry name" value="ABC_TRANSPORTER_2"/>
    <property type="match status" value="1"/>
</dbReference>
<dbReference type="SMART" id="SM00382">
    <property type="entry name" value="AAA"/>
    <property type="match status" value="1"/>
</dbReference>
<dbReference type="Proteomes" id="UP001197974">
    <property type="component" value="Chromosome"/>
</dbReference>
<dbReference type="PANTHER" id="PTHR43038">
    <property type="entry name" value="ATP-BINDING CASSETTE, SUB-FAMILY H, MEMBER 1"/>
    <property type="match status" value="1"/>
</dbReference>
<gene>
    <name evidence="4" type="ORF">LC087_03555</name>
</gene>
<dbReference type="RefSeq" id="WP_226539724.1">
    <property type="nucleotide sequence ID" value="NZ_CP129013.1"/>
</dbReference>
<dbReference type="CDD" id="cd03230">
    <property type="entry name" value="ABC_DR_subfamily_A"/>
    <property type="match status" value="1"/>
</dbReference>
<evidence type="ECO:0000259" key="3">
    <source>
        <dbReference type="PROSITE" id="PS50893"/>
    </source>
</evidence>
<organism evidence="4 5">
    <name type="scientific">Bacillus carboniphilus</name>
    <dbReference type="NCBI Taxonomy" id="86663"/>
    <lineage>
        <taxon>Bacteria</taxon>
        <taxon>Bacillati</taxon>
        <taxon>Bacillota</taxon>
        <taxon>Bacilli</taxon>
        <taxon>Bacillales</taxon>
        <taxon>Bacillaceae</taxon>
        <taxon>Bacillus</taxon>
    </lineage>
</organism>
<accession>A0ABY9JV47</accession>
<dbReference type="EMBL" id="CP129013">
    <property type="protein sequence ID" value="WLR43282.1"/>
    <property type="molecule type" value="Genomic_DNA"/>
</dbReference>
<dbReference type="InterPro" id="IPR017871">
    <property type="entry name" value="ABC_transporter-like_CS"/>
</dbReference>
<dbReference type="SUPFAM" id="SSF52540">
    <property type="entry name" value="P-loop containing nucleoside triphosphate hydrolases"/>
    <property type="match status" value="1"/>
</dbReference>
<keyword evidence="2 4" id="KW-0067">ATP-binding</keyword>
<proteinExistence type="predicted"/>
<evidence type="ECO:0000256" key="1">
    <source>
        <dbReference type="ARBA" id="ARBA00022741"/>
    </source>
</evidence>
<reference evidence="4 5" key="1">
    <citation type="submission" date="2023-06" db="EMBL/GenBank/DDBJ databases">
        <title>Five Gram-positive bacteria isolated from mangrove sediments in Shenzhen, Guangdong, China.</title>
        <authorList>
            <person name="Yu S."/>
            <person name="Zheng W."/>
            <person name="Huang Y."/>
        </authorList>
    </citation>
    <scope>NUCLEOTIDE SEQUENCE [LARGE SCALE GENOMIC DNA]</scope>
    <source>
        <strain evidence="4 5">SaN35-3</strain>
    </source>
</reference>